<sequence length="82" mass="8579">MFDGGGSLSSRLLLRGWQTGRARKTAMFACAMFAQPIALAAQAPSMWVAVLSIGLACAAHLGFSVSVYALPGDLVPRGRAVR</sequence>
<protein>
    <recommendedName>
        <fullName evidence="4">MFS transporter</fullName>
    </recommendedName>
</protein>
<organism evidence="2 3">
    <name type="scientific">Sphingomonas glacialis</name>
    <dbReference type="NCBI Taxonomy" id="658225"/>
    <lineage>
        <taxon>Bacteria</taxon>
        <taxon>Pseudomonadati</taxon>
        <taxon>Pseudomonadota</taxon>
        <taxon>Alphaproteobacteria</taxon>
        <taxon>Sphingomonadales</taxon>
        <taxon>Sphingomonadaceae</taxon>
        <taxon>Sphingomonas</taxon>
    </lineage>
</organism>
<keyword evidence="1" id="KW-1133">Transmembrane helix</keyword>
<proteinExistence type="predicted"/>
<dbReference type="SUPFAM" id="SSF103473">
    <property type="entry name" value="MFS general substrate transporter"/>
    <property type="match status" value="1"/>
</dbReference>
<name>A0ABQ3LRX6_9SPHN</name>
<keyword evidence="1" id="KW-0812">Transmembrane</keyword>
<keyword evidence="1" id="KW-0472">Membrane</keyword>
<evidence type="ECO:0008006" key="4">
    <source>
        <dbReference type="Google" id="ProtNLM"/>
    </source>
</evidence>
<dbReference type="EMBL" id="BNAQ01000006">
    <property type="protein sequence ID" value="GHH23625.1"/>
    <property type="molecule type" value="Genomic_DNA"/>
</dbReference>
<comment type="caution">
    <text evidence="2">The sequence shown here is derived from an EMBL/GenBank/DDBJ whole genome shotgun (WGS) entry which is preliminary data.</text>
</comment>
<feature type="transmembrane region" description="Helical" evidence="1">
    <location>
        <begin position="47"/>
        <end position="70"/>
    </location>
</feature>
<dbReference type="InterPro" id="IPR036259">
    <property type="entry name" value="MFS_trans_sf"/>
</dbReference>
<evidence type="ECO:0000313" key="2">
    <source>
        <dbReference type="EMBL" id="GHH23625.1"/>
    </source>
</evidence>
<reference evidence="3" key="1">
    <citation type="journal article" date="2019" name="Int. J. Syst. Evol. Microbiol.">
        <title>The Global Catalogue of Microorganisms (GCM) 10K type strain sequencing project: providing services to taxonomists for standard genome sequencing and annotation.</title>
        <authorList>
            <consortium name="The Broad Institute Genomics Platform"/>
            <consortium name="The Broad Institute Genome Sequencing Center for Infectious Disease"/>
            <person name="Wu L."/>
            <person name="Ma J."/>
        </authorList>
    </citation>
    <scope>NUCLEOTIDE SEQUENCE [LARGE SCALE GENOMIC DNA]</scope>
    <source>
        <strain evidence="3">CGMCC 1.8957</strain>
    </source>
</reference>
<keyword evidence="3" id="KW-1185">Reference proteome</keyword>
<evidence type="ECO:0000256" key="1">
    <source>
        <dbReference type="SAM" id="Phobius"/>
    </source>
</evidence>
<accession>A0ABQ3LRX6</accession>
<gene>
    <name evidence="2" type="ORF">GCM10008023_34790</name>
</gene>
<evidence type="ECO:0000313" key="3">
    <source>
        <dbReference type="Proteomes" id="UP000652430"/>
    </source>
</evidence>
<dbReference type="Proteomes" id="UP000652430">
    <property type="component" value="Unassembled WGS sequence"/>
</dbReference>